<evidence type="ECO:0000256" key="8">
    <source>
        <dbReference type="ARBA" id="ARBA00022840"/>
    </source>
</evidence>
<evidence type="ECO:0000256" key="11">
    <source>
        <dbReference type="ARBA" id="ARBA00029766"/>
    </source>
</evidence>
<gene>
    <name evidence="14" type="ORF">J2W36_000313</name>
</gene>
<keyword evidence="15" id="KW-1185">Reference proteome</keyword>
<comment type="pathway">
    <text evidence="1">Cofactor biosynthesis; tetrahydrofolate biosynthesis; 2-amino-4-hydroxy-6-hydroxymethyl-7,8-dihydropteridine diphosphate from 7,8-dihydroneopterin triphosphate: step 4/4.</text>
</comment>
<dbReference type="EC" id="2.7.6.3" evidence="3"/>
<evidence type="ECO:0000313" key="14">
    <source>
        <dbReference type="EMBL" id="MDP9898080.1"/>
    </source>
</evidence>
<dbReference type="NCBIfam" id="TIGR01498">
    <property type="entry name" value="folK"/>
    <property type="match status" value="1"/>
</dbReference>
<dbReference type="CDD" id="cd00483">
    <property type="entry name" value="HPPK"/>
    <property type="match status" value="1"/>
</dbReference>
<dbReference type="RefSeq" id="WP_307687901.1">
    <property type="nucleotide sequence ID" value="NZ_JAUSRO010000001.1"/>
</dbReference>
<keyword evidence="6" id="KW-0547">Nucleotide-binding</keyword>
<dbReference type="Pfam" id="PF01288">
    <property type="entry name" value="HPPK"/>
    <property type="match status" value="1"/>
</dbReference>
<dbReference type="SUPFAM" id="SSF55083">
    <property type="entry name" value="6-hydroxymethyl-7,8-dihydropterin pyrophosphokinase, HPPK"/>
    <property type="match status" value="1"/>
</dbReference>
<evidence type="ECO:0000256" key="9">
    <source>
        <dbReference type="ARBA" id="ARBA00022909"/>
    </source>
</evidence>
<evidence type="ECO:0000256" key="12">
    <source>
        <dbReference type="ARBA" id="ARBA00033413"/>
    </source>
</evidence>
<dbReference type="InterPro" id="IPR000550">
    <property type="entry name" value="Hppk"/>
</dbReference>
<keyword evidence="7" id="KW-0418">Kinase</keyword>
<dbReference type="InterPro" id="IPR035907">
    <property type="entry name" value="Hppk_sf"/>
</dbReference>
<accession>A0ABT9S143</accession>
<name>A0ABT9S143_9BURK</name>
<feature type="domain" description="7,8-dihydro-6-hydroxymethylpterin-pyrophosphokinase" evidence="13">
    <location>
        <begin position="87"/>
        <end position="98"/>
    </location>
</feature>
<sequence length="151" mass="15818">MTRAFVAIGGNLGDARDAVVRAMGAIGALPGTHLLARSSLYRSAPVDAAGPDFINAVVAVETTLAPLALLAALQGLEQDAGRERPYRNAPRTLDLDLLVHGETVMDTPVLTLPHPRMAQRAFVLQPLAEIAPERVGAAALALVADQAITRL</sequence>
<protein>
    <recommendedName>
        <fullName evidence="4">2-amino-4-hydroxy-6-hydroxymethyldihydropteridine pyrophosphokinase</fullName>
        <ecNumber evidence="3">2.7.6.3</ecNumber>
    </recommendedName>
    <alternativeName>
        <fullName evidence="11">6-hydroxymethyl-7,8-dihydropterin pyrophosphokinase</fullName>
    </alternativeName>
    <alternativeName>
        <fullName evidence="12">7,8-dihydro-6-hydroxymethylpterin-pyrophosphokinase</fullName>
    </alternativeName>
</protein>
<dbReference type="GO" id="GO:0003848">
    <property type="term" value="F:2-amino-4-hydroxy-6-hydroxymethyldihydropteridine diphosphokinase activity"/>
    <property type="evidence" value="ECO:0007669"/>
    <property type="project" value="UniProtKB-EC"/>
</dbReference>
<evidence type="ECO:0000256" key="10">
    <source>
        <dbReference type="ARBA" id="ARBA00029409"/>
    </source>
</evidence>
<keyword evidence="9" id="KW-0289">Folate biosynthesis</keyword>
<dbReference type="PROSITE" id="PS00794">
    <property type="entry name" value="HPPK"/>
    <property type="match status" value="1"/>
</dbReference>
<evidence type="ECO:0000256" key="2">
    <source>
        <dbReference type="ARBA" id="ARBA00005810"/>
    </source>
</evidence>
<evidence type="ECO:0000313" key="15">
    <source>
        <dbReference type="Proteomes" id="UP001226867"/>
    </source>
</evidence>
<evidence type="ECO:0000256" key="4">
    <source>
        <dbReference type="ARBA" id="ARBA00016218"/>
    </source>
</evidence>
<dbReference type="Proteomes" id="UP001226867">
    <property type="component" value="Unassembled WGS sequence"/>
</dbReference>
<dbReference type="Gene3D" id="3.30.70.560">
    <property type="entry name" value="7,8-Dihydro-6-hydroxymethylpterin-pyrophosphokinase HPPK"/>
    <property type="match status" value="1"/>
</dbReference>
<evidence type="ECO:0000256" key="3">
    <source>
        <dbReference type="ARBA" id="ARBA00013253"/>
    </source>
</evidence>
<dbReference type="PANTHER" id="PTHR43071:SF1">
    <property type="entry name" value="2-AMINO-4-HYDROXY-6-HYDROXYMETHYLDIHYDROPTERIDINE PYROPHOSPHOKINASE"/>
    <property type="match status" value="1"/>
</dbReference>
<keyword evidence="5 14" id="KW-0808">Transferase</keyword>
<proteinExistence type="inferred from homology"/>
<organism evidence="14 15">
    <name type="scientific">Variovorax ginsengisoli</name>
    <dbReference type="NCBI Taxonomy" id="363844"/>
    <lineage>
        <taxon>Bacteria</taxon>
        <taxon>Pseudomonadati</taxon>
        <taxon>Pseudomonadota</taxon>
        <taxon>Betaproteobacteria</taxon>
        <taxon>Burkholderiales</taxon>
        <taxon>Comamonadaceae</taxon>
        <taxon>Variovorax</taxon>
    </lineage>
</organism>
<evidence type="ECO:0000256" key="5">
    <source>
        <dbReference type="ARBA" id="ARBA00022679"/>
    </source>
</evidence>
<evidence type="ECO:0000259" key="13">
    <source>
        <dbReference type="PROSITE" id="PS00794"/>
    </source>
</evidence>
<comment type="function">
    <text evidence="10">Catalyzes the transfer of pyrophosphate from adenosine triphosphate (ATP) to 6-hydroxymethyl-7,8-dihydropterin, an enzymatic step in folate biosynthesis pathway.</text>
</comment>
<evidence type="ECO:0000256" key="7">
    <source>
        <dbReference type="ARBA" id="ARBA00022777"/>
    </source>
</evidence>
<comment type="similarity">
    <text evidence="2">Belongs to the HPPK family.</text>
</comment>
<dbReference type="EMBL" id="JAUSRO010000001">
    <property type="protein sequence ID" value="MDP9898080.1"/>
    <property type="molecule type" value="Genomic_DNA"/>
</dbReference>
<reference evidence="14 15" key="1">
    <citation type="submission" date="2023-07" db="EMBL/GenBank/DDBJ databases">
        <title>Sorghum-associated microbial communities from plants grown in Nebraska, USA.</title>
        <authorList>
            <person name="Schachtman D."/>
        </authorList>
    </citation>
    <scope>NUCLEOTIDE SEQUENCE [LARGE SCALE GENOMIC DNA]</scope>
    <source>
        <strain evidence="14 15">DS1607</strain>
    </source>
</reference>
<dbReference type="PANTHER" id="PTHR43071">
    <property type="entry name" value="2-AMINO-4-HYDROXY-6-HYDROXYMETHYLDIHYDROPTERIDINE PYROPHOSPHOKINASE"/>
    <property type="match status" value="1"/>
</dbReference>
<evidence type="ECO:0000256" key="1">
    <source>
        <dbReference type="ARBA" id="ARBA00005051"/>
    </source>
</evidence>
<evidence type="ECO:0000256" key="6">
    <source>
        <dbReference type="ARBA" id="ARBA00022741"/>
    </source>
</evidence>
<keyword evidence="8" id="KW-0067">ATP-binding</keyword>
<comment type="caution">
    <text evidence="14">The sequence shown here is derived from an EMBL/GenBank/DDBJ whole genome shotgun (WGS) entry which is preliminary data.</text>
</comment>